<dbReference type="RefSeq" id="WP_102626722.1">
    <property type="nucleotide sequence ID" value="NZ_PDOH01000045.1"/>
</dbReference>
<dbReference type="GO" id="GO:0016491">
    <property type="term" value="F:oxidoreductase activity"/>
    <property type="evidence" value="ECO:0007669"/>
    <property type="project" value="InterPro"/>
</dbReference>
<dbReference type="AlphaFoldDB" id="A0A2N7TRV5"/>
<evidence type="ECO:0000259" key="1">
    <source>
        <dbReference type="Pfam" id="PF01593"/>
    </source>
</evidence>
<dbReference type="Proteomes" id="UP000235346">
    <property type="component" value="Unassembled WGS sequence"/>
</dbReference>
<accession>A0A2N7TRV5</accession>
<protein>
    <submittedName>
        <fullName evidence="2">Amine oxidase</fullName>
    </submittedName>
</protein>
<dbReference type="InterPro" id="IPR036188">
    <property type="entry name" value="FAD/NAD-bd_sf"/>
</dbReference>
<evidence type="ECO:0000313" key="3">
    <source>
        <dbReference type="Proteomes" id="UP000235346"/>
    </source>
</evidence>
<comment type="caution">
    <text evidence="2">The sequence shown here is derived from an EMBL/GenBank/DDBJ whole genome shotgun (WGS) entry which is preliminary data.</text>
</comment>
<keyword evidence="3" id="KW-1185">Reference proteome</keyword>
<gene>
    <name evidence="2" type="ORF">C1H66_04520</name>
</gene>
<organism evidence="2 3">
    <name type="scientific">Halomonas heilongjiangensis</name>
    <dbReference type="NCBI Taxonomy" id="1387883"/>
    <lineage>
        <taxon>Bacteria</taxon>
        <taxon>Pseudomonadati</taxon>
        <taxon>Pseudomonadota</taxon>
        <taxon>Gammaproteobacteria</taxon>
        <taxon>Oceanospirillales</taxon>
        <taxon>Halomonadaceae</taxon>
        <taxon>Halomonas</taxon>
    </lineage>
</organism>
<sequence length="345" mass="37588">MPTSLPHTTAIIGAGIAGLACARALHDAGRRVVLFDKARGPGGRMSSRRLPGAVVDLGAQFFSVRDDAFRRQVETWRAAGRAAPWPEALWQADEGGWRRHRDGRERFIGSPRMSAVTRQLADGLDLIGETRIVRLERQAAQWWLVDQGETRHGPFDRVVVAVPSSQAGPLVEPHDPALAAACEAVIQRPCWAAWALLDSPLPSLPGVDDAWQAVQVRQGPLRFVSRNDHKPGRADQGESLTLLAHLDWSQARLEADTDEVARQLLAAFAAVLPAGSEMPRPRSLGAHRWRFAQPDVFARGEAVNRDHRLGSDGLALCGDGWRGPRVEDAWLSGHHLGGTLVAIDA</sequence>
<proteinExistence type="predicted"/>
<dbReference type="Gene3D" id="3.50.50.60">
    <property type="entry name" value="FAD/NAD(P)-binding domain"/>
    <property type="match status" value="1"/>
</dbReference>
<dbReference type="InterPro" id="IPR002937">
    <property type="entry name" value="Amino_oxidase"/>
</dbReference>
<feature type="domain" description="Amine oxidase" evidence="1">
    <location>
        <begin position="112"/>
        <end position="334"/>
    </location>
</feature>
<dbReference type="EMBL" id="PNRE01000023">
    <property type="protein sequence ID" value="PMR70917.1"/>
    <property type="molecule type" value="Genomic_DNA"/>
</dbReference>
<dbReference type="PANTHER" id="PTHR16128">
    <property type="entry name" value="FAD/NAD(P)-BINDING OXIDOREDUCTASE FAMILY PROTEIN"/>
    <property type="match status" value="1"/>
</dbReference>
<dbReference type="PANTHER" id="PTHR16128:SF5">
    <property type="entry name" value="FAD_NAD(P)-BINDING OXIDOREDUCTASE FAMILY PROTEIN"/>
    <property type="match status" value="1"/>
</dbReference>
<evidence type="ECO:0000313" key="2">
    <source>
        <dbReference type="EMBL" id="PMR70917.1"/>
    </source>
</evidence>
<name>A0A2N7TRV5_9GAMM</name>
<dbReference type="OrthoDB" id="5792777at2"/>
<dbReference type="Gene3D" id="3.90.660.10">
    <property type="match status" value="1"/>
</dbReference>
<reference evidence="2 3" key="1">
    <citation type="submission" date="2018-01" db="EMBL/GenBank/DDBJ databases">
        <title>Halomonas endophytica sp. nov., isolated from storage liquid in the stems of Populus euphratica.</title>
        <authorList>
            <person name="Chen C."/>
        </authorList>
    </citation>
    <scope>NUCLEOTIDE SEQUENCE [LARGE SCALE GENOMIC DNA]</scope>
    <source>
        <strain evidence="2 3">DSM 26881</strain>
    </source>
</reference>
<dbReference type="SUPFAM" id="SSF51905">
    <property type="entry name" value="FAD/NAD(P)-binding domain"/>
    <property type="match status" value="1"/>
</dbReference>
<dbReference type="Pfam" id="PF01593">
    <property type="entry name" value="Amino_oxidase"/>
    <property type="match status" value="1"/>
</dbReference>
<dbReference type="Pfam" id="PF13450">
    <property type="entry name" value="NAD_binding_8"/>
    <property type="match status" value="1"/>
</dbReference>